<dbReference type="PATRIC" id="fig|883161.3.peg.1435"/>
<evidence type="ECO:0000256" key="1">
    <source>
        <dbReference type="SAM" id="Coils"/>
    </source>
</evidence>
<accession>S2VWL9</accession>
<evidence type="ECO:0000313" key="2">
    <source>
        <dbReference type="EMBL" id="EPD31888.1"/>
    </source>
</evidence>
<name>S2VWL9_9ACTN</name>
<evidence type="ECO:0008006" key="4">
    <source>
        <dbReference type="Google" id="ProtNLM"/>
    </source>
</evidence>
<dbReference type="STRING" id="883161.HMPREF9306_01444"/>
<sequence>MPLEHPDVKAEIEGLRELRKALRQAEDDFSDLKESNLKAAEIAARASSALAPIGSGPTRGALKATIRAAGTKTAGIIRAGKKAVAYAGPIHWGWPNRRRARVFNPRIRGGPIPAQPFLADGAKNSEGQWLPVYIKTVDGIVRRISGA</sequence>
<organism evidence="2 3">
    <name type="scientific">Propionimicrobium lymphophilum ACS-093-V-SCH5</name>
    <dbReference type="NCBI Taxonomy" id="883161"/>
    <lineage>
        <taxon>Bacteria</taxon>
        <taxon>Bacillati</taxon>
        <taxon>Actinomycetota</taxon>
        <taxon>Actinomycetes</taxon>
        <taxon>Propionibacteriales</taxon>
        <taxon>Propionibacteriaceae</taxon>
        <taxon>Propionimicrobium</taxon>
    </lineage>
</organism>
<feature type="coiled-coil region" evidence="1">
    <location>
        <begin position="8"/>
        <end position="35"/>
    </location>
</feature>
<reference evidence="2 3" key="1">
    <citation type="submission" date="2013-04" db="EMBL/GenBank/DDBJ databases">
        <title>The Genome Sequence of Propionimicrobium lymphophilum ACS-093-V-SCH5.</title>
        <authorList>
            <consortium name="The Broad Institute Genomics Platform"/>
            <person name="Earl A."/>
            <person name="Ward D."/>
            <person name="Feldgarden M."/>
            <person name="Gevers D."/>
            <person name="Saerens B."/>
            <person name="Vaneechoutte M."/>
            <person name="Walker B."/>
            <person name="Young S."/>
            <person name="Zeng Q."/>
            <person name="Gargeya S."/>
            <person name="Fitzgerald M."/>
            <person name="Haas B."/>
            <person name="Abouelleil A."/>
            <person name="Allen A.W."/>
            <person name="Alvarado L."/>
            <person name="Arachchi H.M."/>
            <person name="Berlin A.M."/>
            <person name="Chapman S.B."/>
            <person name="Gainer-Dewar J."/>
            <person name="Goldberg J."/>
            <person name="Griggs A."/>
            <person name="Gujja S."/>
            <person name="Hansen M."/>
            <person name="Howarth C."/>
            <person name="Imamovic A."/>
            <person name="Ireland A."/>
            <person name="Larimer J."/>
            <person name="McCowan C."/>
            <person name="Murphy C."/>
            <person name="Pearson M."/>
            <person name="Poon T.W."/>
            <person name="Priest M."/>
            <person name="Roberts A."/>
            <person name="Saif S."/>
            <person name="Shea T."/>
            <person name="Sisk P."/>
            <person name="Sykes S."/>
            <person name="Wortman J."/>
            <person name="Nusbaum C."/>
            <person name="Birren B."/>
        </authorList>
    </citation>
    <scope>NUCLEOTIDE SEQUENCE [LARGE SCALE GENOMIC DNA]</scope>
    <source>
        <strain evidence="2 3">ACS-093-V-SCH5</strain>
    </source>
</reference>
<dbReference type="EMBL" id="AGZR01000009">
    <property type="protein sequence ID" value="EPD31888.1"/>
    <property type="molecule type" value="Genomic_DNA"/>
</dbReference>
<dbReference type="Proteomes" id="UP000014417">
    <property type="component" value="Unassembled WGS sequence"/>
</dbReference>
<proteinExistence type="predicted"/>
<keyword evidence="3" id="KW-1185">Reference proteome</keyword>
<dbReference type="AlphaFoldDB" id="S2VWL9"/>
<keyword evidence="1" id="KW-0175">Coiled coil</keyword>
<protein>
    <recommendedName>
        <fullName evidence="4">HK97 gp10 family phage protein</fullName>
    </recommendedName>
</protein>
<gene>
    <name evidence="2" type="ORF">HMPREF9306_01444</name>
</gene>
<comment type="caution">
    <text evidence="2">The sequence shown here is derived from an EMBL/GenBank/DDBJ whole genome shotgun (WGS) entry which is preliminary data.</text>
</comment>
<evidence type="ECO:0000313" key="3">
    <source>
        <dbReference type="Proteomes" id="UP000014417"/>
    </source>
</evidence>
<dbReference type="HOGENOM" id="CLU_145393_0_0_11"/>
<dbReference type="RefSeq" id="WP_016456270.1">
    <property type="nucleotide sequence ID" value="NZ_KE150269.1"/>
</dbReference>
<dbReference type="OrthoDB" id="3237109at2"/>